<evidence type="ECO:0000313" key="1">
    <source>
        <dbReference type="EMBL" id="VUX00954.1"/>
    </source>
</evidence>
<dbReference type="EMBL" id="CABHNI010000018">
    <property type="protein sequence ID" value="VUX00954.1"/>
    <property type="molecule type" value="Genomic_DNA"/>
</dbReference>
<gene>
    <name evidence="1" type="ORF">DFSSTS7063_00973</name>
</gene>
<evidence type="ECO:0000313" key="2">
    <source>
        <dbReference type="Proteomes" id="UP000358366"/>
    </source>
</evidence>
<accession>A0A564T1N0</accession>
<dbReference type="Proteomes" id="UP000358366">
    <property type="component" value="Unassembled WGS sequence"/>
</dbReference>
<protein>
    <submittedName>
        <fullName evidence="1">Uncharacterized protein</fullName>
    </submittedName>
</protein>
<reference evidence="1 2" key="1">
    <citation type="submission" date="2019-07" db="EMBL/GenBank/DDBJ databases">
        <authorList>
            <person name="Hibberd C M."/>
            <person name="Gehrig L. J."/>
            <person name="Chang H.-W."/>
            <person name="Venkatesh S."/>
        </authorList>
    </citation>
    <scope>NUCLEOTIDE SEQUENCE [LARGE SCALE GENOMIC DNA]</scope>
    <source>
        <strain evidence="1">Dorea_formicigenerans_SSTS_Bg7063</strain>
    </source>
</reference>
<name>A0A564T1N0_9FIRM</name>
<dbReference type="AlphaFoldDB" id="A0A564T1N0"/>
<sequence length="145" mass="17381">MRKGHSFKDYICPDTFEFEKDYFRMGDRYGRVLFLREYASYIKNDMIVELTDMNRNLMLSIDVIPIPTDEAVQEVEKHLLGVETNITNWQRRQNANNNFSAVIPYDLEQQRNTSKYLHRTDGIYHKCRCRLWSGEIRKFACTVRQ</sequence>
<proteinExistence type="predicted"/>
<organism evidence="1 2">
    <name type="scientific">Dorea formicigenerans</name>
    <dbReference type="NCBI Taxonomy" id="39486"/>
    <lineage>
        <taxon>Bacteria</taxon>
        <taxon>Bacillati</taxon>
        <taxon>Bacillota</taxon>
        <taxon>Clostridia</taxon>
        <taxon>Lachnospirales</taxon>
        <taxon>Lachnospiraceae</taxon>
        <taxon>Dorea</taxon>
    </lineage>
</organism>